<dbReference type="EMBL" id="JAIWYP010000005">
    <property type="protein sequence ID" value="KAH3817257.1"/>
    <property type="molecule type" value="Genomic_DNA"/>
</dbReference>
<dbReference type="Proteomes" id="UP000828390">
    <property type="component" value="Unassembled WGS sequence"/>
</dbReference>
<sequence length="165" mass="19716">MIPSLWELRLQENTQLLGTAQRKHRNQNLQSSSMPFMNLFQEVPFTAPFGLAYCRRVRRLRDEEVGTALVNPRSPEMAVWRHVVYCVDHPPLHWKVQGYFTQYCVDHPPLHWKVQGYFTQYCVDHPPLHWKVQGYFTQYCVDHPPLHWKVQGYFTQYCVDHPPLH</sequence>
<evidence type="ECO:0000313" key="2">
    <source>
        <dbReference type="Proteomes" id="UP000828390"/>
    </source>
</evidence>
<name>A0A9D4GI25_DREPO</name>
<reference evidence="1" key="2">
    <citation type="submission" date="2020-11" db="EMBL/GenBank/DDBJ databases">
        <authorList>
            <person name="McCartney M.A."/>
            <person name="Auch B."/>
            <person name="Kono T."/>
            <person name="Mallez S."/>
            <person name="Becker A."/>
            <person name="Gohl D.M."/>
            <person name="Silverstein K.A.T."/>
            <person name="Koren S."/>
            <person name="Bechman K.B."/>
            <person name="Herman A."/>
            <person name="Abrahante J.E."/>
            <person name="Garbe J."/>
        </authorList>
    </citation>
    <scope>NUCLEOTIDE SEQUENCE</scope>
    <source>
        <strain evidence="1">Duluth1</strain>
        <tissue evidence="1">Whole animal</tissue>
    </source>
</reference>
<organism evidence="1 2">
    <name type="scientific">Dreissena polymorpha</name>
    <name type="common">Zebra mussel</name>
    <name type="synonym">Mytilus polymorpha</name>
    <dbReference type="NCBI Taxonomy" id="45954"/>
    <lineage>
        <taxon>Eukaryota</taxon>
        <taxon>Metazoa</taxon>
        <taxon>Spiralia</taxon>
        <taxon>Lophotrochozoa</taxon>
        <taxon>Mollusca</taxon>
        <taxon>Bivalvia</taxon>
        <taxon>Autobranchia</taxon>
        <taxon>Heteroconchia</taxon>
        <taxon>Euheterodonta</taxon>
        <taxon>Imparidentia</taxon>
        <taxon>Neoheterodontei</taxon>
        <taxon>Myida</taxon>
        <taxon>Dreissenoidea</taxon>
        <taxon>Dreissenidae</taxon>
        <taxon>Dreissena</taxon>
    </lineage>
</organism>
<gene>
    <name evidence="1" type="ORF">DPMN_118789</name>
</gene>
<comment type="caution">
    <text evidence="1">The sequence shown here is derived from an EMBL/GenBank/DDBJ whole genome shotgun (WGS) entry which is preliminary data.</text>
</comment>
<protein>
    <submittedName>
        <fullName evidence="1">Uncharacterized protein</fullName>
    </submittedName>
</protein>
<dbReference type="AlphaFoldDB" id="A0A9D4GI25"/>
<proteinExistence type="predicted"/>
<evidence type="ECO:0000313" key="1">
    <source>
        <dbReference type="EMBL" id="KAH3817257.1"/>
    </source>
</evidence>
<reference evidence="1" key="1">
    <citation type="journal article" date="2019" name="bioRxiv">
        <title>The Genome of the Zebra Mussel, Dreissena polymorpha: A Resource for Invasive Species Research.</title>
        <authorList>
            <person name="McCartney M.A."/>
            <person name="Auch B."/>
            <person name="Kono T."/>
            <person name="Mallez S."/>
            <person name="Zhang Y."/>
            <person name="Obille A."/>
            <person name="Becker A."/>
            <person name="Abrahante J.E."/>
            <person name="Garbe J."/>
            <person name="Badalamenti J.P."/>
            <person name="Herman A."/>
            <person name="Mangelson H."/>
            <person name="Liachko I."/>
            <person name="Sullivan S."/>
            <person name="Sone E.D."/>
            <person name="Koren S."/>
            <person name="Silverstein K.A.T."/>
            <person name="Beckman K.B."/>
            <person name="Gohl D.M."/>
        </authorList>
    </citation>
    <scope>NUCLEOTIDE SEQUENCE</scope>
    <source>
        <strain evidence="1">Duluth1</strain>
        <tissue evidence="1">Whole animal</tissue>
    </source>
</reference>
<keyword evidence="2" id="KW-1185">Reference proteome</keyword>
<accession>A0A9D4GI25</accession>